<gene>
    <name evidence="3" type="ORF">C496_03458</name>
</gene>
<dbReference type="CDD" id="cd00293">
    <property type="entry name" value="USP-like"/>
    <property type="match status" value="1"/>
</dbReference>
<keyword evidence="4" id="KW-1185">Reference proteome</keyword>
<dbReference type="Proteomes" id="UP000011599">
    <property type="component" value="Unassembled WGS sequence"/>
</dbReference>
<accession>L9W861</accession>
<evidence type="ECO:0000256" key="1">
    <source>
        <dbReference type="ARBA" id="ARBA00008791"/>
    </source>
</evidence>
<sequence>MNDRILVPYDGSPPSEKALEYTFEMFTDPEVTALYVVPTPEGYWAAFEDSEDRIPNVDEARERGREILTEAESIASDHDATLDTEVVLGKPNRIIVDRAEHEDYDTIVIGSHGREGVSRVLLGSVAETVVSRAPIPVLVVR</sequence>
<evidence type="ECO:0000259" key="2">
    <source>
        <dbReference type="Pfam" id="PF00582"/>
    </source>
</evidence>
<dbReference type="eggNOG" id="arCOG02053">
    <property type="taxonomic scope" value="Archaea"/>
</dbReference>
<name>L9W861_9EURY</name>
<proteinExistence type="inferred from homology"/>
<comment type="similarity">
    <text evidence="1">Belongs to the universal stress protein A family.</text>
</comment>
<dbReference type="PATRIC" id="fig|1114856.3.peg.711"/>
<dbReference type="OrthoDB" id="105697at2157"/>
<reference evidence="3 4" key="1">
    <citation type="journal article" date="2014" name="PLoS Genet.">
        <title>Phylogenetically driven sequencing of extremely halophilic archaea reveals strategies for static and dynamic osmo-response.</title>
        <authorList>
            <person name="Becker E.A."/>
            <person name="Seitzer P.M."/>
            <person name="Tritt A."/>
            <person name="Larsen D."/>
            <person name="Krusor M."/>
            <person name="Yao A.I."/>
            <person name="Wu D."/>
            <person name="Madern D."/>
            <person name="Eisen J.A."/>
            <person name="Darling A.E."/>
            <person name="Facciotti M.T."/>
        </authorList>
    </citation>
    <scope>NUCLEOTIDE SEQUENCE [LARGE SCALE GENOMIC DNA]</scope>
    <source>
        <strain evidence="3 4">GA33</strain>
    </source>
</reference>
<dbReference type="Gene3D" id="3.40.50.620">
    <property type="entry name" value="HUPs"/>
    <property type="match status" value="1"/>
</dbReference>
<evidence type="ECO:0000313" key="3">
    <source>
        <dbReference type="EMBL" id="ELY45446.1"/>
    </source>
</evidence>
<dbReference type="PANTHER" id="PTHR46268:SF24">
    <property type="entry name" value="UNIVERSAL STRESS PROTEIN"/>
    <property type="match status" value="1"/>
</dbReference>
<organism evidence="3 4">
    <name type="scientific">Natronorubrum tibetense GA33</name>
    <dbReference type="NCBI Taxonomy" id="1114856"/>
    <lineage>
        <taxon>Archaea</taxon>
        <taxon>Methanobacteriati</taxon>
        <taxon>Methanobacteriota</taxon>
        <taxon>Stenosarchaea group</taxon>
        <taxon>Halobacteria</taxon>
        <taxon>Halobacteriales</taxon>
        <taxon>Natrialbaceae</taxon>
        <taxon>Natronorubrum</taxon>
    </lineage>
</organism>
<dbReference type="InterPro" id="IPR006015">
    <property type="entry name" value="Universal_stress_UspA"/>
</dbReference>
<comment type="caution">
    <text evidence="3">The sequence shown here is derived from an EMBL/GenBank/DDBJ whole genome shotgun (WGS) entry which is preliminary data.</text>
</comment>
<dbReference type="InterPro" id="IPR006016">
    <property type="entry name" value="UspA"/>
</dbReference>
<dbReference type="PRINTS" id="PR01438">
    <property type="entry name" value="UNVRSLSTRESS"/>
</dbReference>
<dbReference type="SUPFAM" id="SSF52402">
    <property type="entry name" value="Adenine nucleotide alpha hydrolases-like"/>
    <property type="match status" value="1"/>
</dbReference>
<protein>
    <submittedName>
        <fullName evidence="3">UspA domain-containing protein</fullName>
    </submittedName>
</protein>
<evidence type="ECO:0000313" key="4">
    <source>
        <dbReference type="Proteomes" id="UP000011599"/>
    </source>
</evidence>
<dbReference type="InterPro" id="IPR014729">
    <property type="entry name" value="Rossmann-like_a/b/a_fold"/>
</dbReference>
<dbReference type="RefSeq" id="WP_006088408.1">
    <property type="nucleotide sequence ID" value="NZ_AOHW01000007.1"/>
</dbReference>
<dbReference type="Pfam" id="PF00582">
    <property type="entry name" value="Usp"/>
    <property type="match status" value="1"/>
</dbReference>
<feature type="domain" description="UspA" evidence="2">
    <location>
        <begin position="1"/>
        <end position="141"/>
    </location>
</feature>
<dbReference type="PANTHER" id="PTHR46268">
    <property type="entry name" value="STRESS RESPONSE PROTEIN NHAX"/>
    <property type="match status" value="1"/>
</dbReference>
<dbReference type="AlphaFoldDB" id="L9W861"/>
<dbReference type="EMBL" id="AOHW01000007">
    <property type="protein sequence ID" value="ELY45446.1"/>
    <property type="molecule type" value="Genomic_DNA"/>
</dbReference>